<protein>
    <submittedName>
        <fullName evidence="3">Nitroreductase/quinone reductase family protein</fullName>
    </submittedName>
</protein>
<organism evidence="3 4">
    <name type="scientific">[Mycobacterium] wendilense</name>
    <dbReference type="NCBI Taxonomy" id="3064284"/>
    <lineage>
        <taxon>Bacteria</taxon>
        <taxon>Bacillati</taxon>
        <taxon>Actinomycetota</taxon>
        <taxon>Actinomycetes</taxon>
        <taxon>Mycobacteriales</taxon>
        <taxon>Mycobacteriaceae</taxon>
        <taxon>Mycolicibacter</taxon>
    </lineage>
</organism>
<evidence type="ECO:0000256" key="1">
    <source>
        <dbReference type="ARBA" id="ARBA00008710"/>
    </source>
</evidence>
<gene>
    <name evidence="3" type="ORF">MU0050_004358</name>
</gene>
<dbReference type="EMBL" id="OY726395">
    <property type="protein sequence ID" value="CAJ1586594.1"/>
    <property type="molecule type" value="Genomic_DNA"/>
</dbReference>
<comment type="catalytic activity">
    <reaction evidence="2">
        <text>oxidized coenzyme F420-(gamma-L-Glu)(n) + a quinol + H(+) = reduced coenzyme F420-(gamma-L-Glu)(n) + a quinone</text>
        <dbReference type="Rhea" id="RHEA:39663"/>
        <dbReference type="Rhea" id="RHEA-COMP:12939"/>
        <dbReference type="Rhea" id="RHEA-COMP:14378"/>
        <dbReference type="ChEBI" id="CHEBI:15378"/>
        <dbReference type="ChEBI" id="CHEBI:24646"/>
        <dbReference type="ChEBI" id="CHEBI:132124"/>
        <dbReference type="ChEBI" id="CHEBI:133980"/>
        <dbReference type="ChEBI" id="CHEBI:139511"/>
    </reaction>
</comment>
<dbReference type="Proteomes" id="UP001190466">
    <property type="component" value="Chromosome"/>
</dbReference>
<evidence type="ECO:0000313" key="3">
    <source>
        <dbReference type="EMBL" id="CAJ1586594.1"/>
    </source>
</evidence>
<dbReference type="Gene3D" id="2.30.110.10">
    <property type="entry name" value="Electron Transport, Fmn-binding Protein, Chain A"/>
    <property type="match status" value="1"/>
</dbReference>
<accession>A0ABM9MJB2</accession>
<dbReference type="Pfam" id="PF04075">
    <property type="entry name" value="F420H2_quin_red"/>
    <property type="match status" value="1"/>
</dbReference>
<comment type="similarity">
    <text evidence="1">Belongs to the F420H(2)-dependent quinone reductase family.</text>
</comment>
<dbReference type="SUPFAM" id="SSF50475">
    <property type="entry name" value="FMN-binding split barrel"/>
    <property type="match status" value="1"/>
</dbReference>
<dbReference type="RefSeq" id="WP_316512542.1">
    <property type="nucleotide sequence ID" value="NZ_OY726395.1"/>
</dbReference>
<dbReference type="InterPro" id="IPR012349">
    <property type="entry name" value="Split_barrel_FMN-bd"/>
</dbReference>
<evidence type="ECO:0000256" key="2">
    <source>
        <dbReference type="ARBA" id="ARBA00049106"/>
    </source>
</evidence>
<name>A0ABM9MJB2_9MYCO</name>
<evidence type="ECO:0000313" key="4">
    <source>
        <dbReference type="Proteomes" id="UP001190466"/>
    </source>
</evidence>
<keyword evidence="4" id="KW-1185">Reference proteome</keyword>
<dbReference type="PANTHER" id="PTHR39428:SF3">
    <property type="entry name" value="DEAZAFLAVIN-DEPENDENT NITROREDUCTASE"/>
    <property type="match status" value="1"/>
</dbReference>
<dbReference type="PANTHER" id="PTHR39428">
    <property type="entry name" value="F420H(2)-DEPENDENT QUINONE REDUCTASE RV1261C"/>
    <property type="match status" value="1"/>
</dbReference>
<proteinExistence type="inferred from homology"/>
<dbReference type="InterPro" id="IPR004378">
    <property type="entry name" value="F420H2_quin_Rdtase"/>
</dbReference>
<dbReference type="NCBIfam" id="TIGR00026">
    <property type="entry name" value="hi_GC_TIGR00026"/>
    <property type="match status" value="1"/>
</dbReference>
<sequence>MRKSDRVAEAGAWVLENGHRALLALTGGRFPRTVMGMLTVELHTVGRKSGKPYANLLTSPIHDDHRIVLVASKGGHQDHPDWYKNALAHPDVTLTVDGAQVPMRARAATAAERAELWPEVVKTYRGYAGYQRNTDREIPLLICEPRA</sequence>
<reference evidence="3 4" key="1">
    <citation type="submission" date="2023-08" db="EMBL/GenBank/DDBJ databases">
        <authorList>
            <person name="Folkvardsen B D."/>
            <person name="Norman A."/>
        </authorList>
    </citation>
    <scope>NUCLEOTIDE SEQUENCE [LARGE SCALE GENOMIC DNA]</scope>
    <source>
        <strain evidence="3 4">Mu0050</strain>
    </source>
</reference>